<dbReference type="GO" id="GO:0005524">
    <property type="term" value="F:ATP binding"/>
    <property type="evidence" value="ECO:0007669"/>
    <property type="project" value="UniProtKB-KW"/>
</dbReference>
<comment type="subcellular location">
    <subcellularLocation>
        <location evidence="9">Cell membrane</location>
        <topology evidence="9">Peripheral membrane protein</topology>
        <orientation evidence="9">Cytoplasmic side</orientation>
    </subcellularLocation>
</comment>
<evidence type="ECO:0000256" key="5">
    <source>
        <dbReference type="ARBA" id="ARBA00022741"/>
    </source>
</evidence>
<reference evidence="12 13" key="1">
    <citation type="submission" date="2022-04" db="EMBL/GenBank/DDBJ databases">
        <title>Positive selection, recombination, and allopatry shape intraspecific diversity of widespread and dominant cyanobacteria.</title>
        <authorList>
            <person name="Wei J."/>
            <person name="Shu W."/>
            <person name="Hu C."/>
        </authorList>
    </citation>
    <scope>NUCLEOTIDE SEQUENCE [LARGE SCALE GENOMIC DNA]</scope>
    <source>
        <strain evidence="12 13">GB2-A4</strain>
    </source>
</reference>
<dbReference type="EMBL" id="JAMPKM010000010">
    <property type="protein sequence ID" value="MEP0818732.1"/>
    <property type="molecule type" value="Genomic_DNA"/>
</dbReference>
<dbReference type="NCBIfam" id="TIGR02673">
    <property type="entry name" value="FtsE"/>
    <property type="match status" value="1"/>
</dbReference>
<evidence type="ECO:0000256" key="1">
    <source>
        <dbReference type="ARBA" id="ARBA00005417"/>
    </source>
</evidence>
<feature type="domain" description="ABC transporter" evidence="11">
    <location>
        <begin position="52"/>
        <end position="270"/>
    </location>
</feature>
<organism evidence="12 13">
    <name type="scientific">Trichocoleus desertorum GB2-A4</name>
    <dbReference type="NCBI Taxonomy" id="2933944"/>
    <lineage>
        <taxon>Bacteria</taxon>
        <taxon>Bacillati</taxon>
        <taxon>Cyanobacteriota</taxon>
        <taxon>Cyanophyceae</taxon>
        <taxon>Leptolyngbyales</taxon>
        <taxon>Trichocoleusaceae</taxon>
        <taxon>Trichocoleus</taxon>
    </lineage>
</organism>
<keyword evidence="7 9" id="KW-0472">Membrane</keyword>
<dbReference type="InterPro" id="IPR005286">
    <property type="entry name" value="Cell_div_FtsE"/>
</dbReference>
<dbReference type="Gene3D" id="3.40.50.300">
    <property type="entry name" value="P-loop containing nucleotide triphosphate hydrolases"/>
    <property type="match status" value="1"/>
</dbReference>
<gene>
    <name evidence="9 12" type="primary">ftsE</name>
    <name evidence="12" type="ORF">NC998_16655</name>
</gene>
<dbReference type="Proteomes" id="UP001464891">
    <property type="component" value="Unassembled WGS sequence"/>
</dbReference>
<dbReference type="SMART" id="SM00382">
    <property type="entry name" value="AAA"/>
    <property type="match status" value="1"/>
</dbReference>
<evidence type="ECO:0000313" key="12">
    <source>
        <dbReference type="EMBL" id="MEP0818732.1"/>
    </source>
</evidence>
<dbReference type="InterPro" id="IPR003439">
    <property type="entry name" value="ABC_transporter-like_ATP-bd"/>
</dbReference>
<evidence type="ECO:0000256" key="3">
    <source>
        <dbReference type="ARBA" id="ARBA00022475"/>
    </source>
</evidence>
<keyword evidence="3 9" id="KW-1003">Cell membrane</keyword>
<dbReference type="InterPro" id="IPR003593">
    <property type="entry name" value="AAA+_ATPase"/>
</dbReference>
<dbReference type="Pfam" id="PF00005">
    <property type="entry name" value="ABC_tran"/>
    <property type="match status" value="1"/>
</dbReference>
<dbReference type="GO" id="GO:0051301">
    <property type="term" value="P:cell division"/>
    <property type="evidence" value="ECO:0007669"/>
    <property type="project" value="UniProtKB-KW"/>
</dbReference>
<evidence type="ECO:0000259" key="11">
    <source>
        <dbReference type="PROSITE" id="PS50893"/>
    </source>
</evidence>
<evidence type="ECO:0000256" key="2">
    <source>
        <dbReference type="ARBA" id="ARBA00020019"/>
    </source>
</evidence>
<sequence>MPQVLHGKSPQAAANSSGSPANDVYAHLQAPLSDTQTQDNSTPQPAATKPIIQLQSVTKTYPNGSRGLLGVNLEVKRGSFLFVTGPSGSGKTTFLKLLYGAERPNQGDVVVDDYNLSKLRGDRLSLLRRRIGIVFQDYKLIPRRTVAENVAFVLQAQGYTRKEIQRRLQPTLRMVGLQDKADCFPDELSGGEQQRVSIARAVVSTPPLLLADEPTGNLDSENSWQVIKILKKLNGIGITVIVTTHDEQLVRMSNHPVVQIKNGRLSSVKS</sequence>
<name>A0ABV0JAD9_9CYAN</name>
<dbReference type="InterPro" id="IPR017871">
    <property type="entry name" value="ABC_transporter-like_CS"/>
</dbReference>
<feature type="region of interest" description="Disordered" evidence="10">
    <location>
        <begin position="1"/>
        <end position="23"/>
    </location>
</feature>
<dbReference type="SUPFAM" id="SSF52540">
    <property type="entry name" value="P-loop containing nucleoside triphosphate hydrolases"/>
    <property type="match status" value="1"/>
</dbReference>
<dbReference type="PANTHER" id="PTHR24220:SF470">
    <property type="entry name" value="CELL DIVISION ATP-BINDING PROTEIN FTSE"/>
    <property type="match status" value="1"/>
</dbReference>
<protein>
    <recommendedName>
        <fullName evidence="2 9">Cell division ATP-binding protein FtsE</fullName>
    </recommendedName>
</protein>
<dbReference type="PROSITE" id="PS00211">
    <property type="entry name" value="ABC_TRANSPORTER_1"/>
    <property type="match status" value="1"/>
</dbReference>
<accession>A0ABV0JAD9</accession>
<proteinExistence type="inferred from homology"/>
<evidence type="ECO:0000256" key="9">
    <source>
        <dbReference type="RuleBase" id="RU365094"/>
    </source>
</evidence>
<evidence type="ECO:0000313" key="13">
    <source>
        <dbReference type="Proteomes" id="UP001464891"/>
    </source>
</evidence>
<dbReference type="RefSeq" id="WP_190433223.1">
    <property type="nucleotide sequence ID" value="NZ_JAMPKM010000010.1"/>
</dbReference>
<keyword evidence="6 9" id="KW-0067">ATP-binding</keyword>
<evidence type="ECO:0000256" key="7">
    <source>
        <dbReference type="ARBA" id="ARBA00023136"/>
    </source>
</evidence>
<dbReference type="PROSITE" id="PS50893">
    <property type="entry name" value="ABC_TRANSPORTER_2"/>
    <property type="match status" value="1"/>
</dbReference>
<comment type="function">
    <text evidence="9">Part of the ABC transporter FtsEX involved in cellular division.</text>
</comment>
<evidence type="ECO:0000256" key="10">
    <source>
        <dbReference type="SAM" id="MobiDB-lite"/>
    </source>
</evidence>
<evidence type="ECO:0000256" key="6">
    <source>
        <dbReference type="ARBA" id="ARBA00022840"/>
    </source>
</evidence>
<keyword evidence="4 9" id="KW-0132">Cell division</keyword>
<keyword evidence="13" id="KW-1185">Reference proteome</keyword>
<keyword evidence="5 9" id="KW-0547">Nucleotide-binding</keyword>
<comment type="subunit">
    <text evidence="9">Homodimer. Forms a membrane-associated complex with FtsX.</text>
</comment>
<dbReference type="PANTHER" id="PTHR24220">
    <property type="entry name" value="IMPORT ATP-BINDING PROTEIN"/>
    <property type="match status" value="1"/>
</dbReference>
<evidence type="ECO:0000256" key="4">
    <source>
        <dbReference type="ARBA" id="ARBA00022618"/>
    </source>
</evidence>
<comment type="similarity">
    <text evidence="1 9">Belongs to the ABC transporter superfamily.</text>
</comment>
<dbReference type="InterPro" id="IPR027417">
    <property type="entry name" value="P-loop_NTPase"/>
</dbReference>
<dbReference type="InterPro" id="IPR015854">
    <property type="entry name" value="ABC_transpr_LolD-like"/>
</dbReference>
<evidence type="ECO:0000256" key="8">
    <source>
        <dbReference type="ARBA" id="ARBA00023306"/>
    </source>
</evidence>
<keyword evidence="8 9" id="KW-0131">Cell cycle</keyword>
<comment type="caution">
    <text evidence="12">The sequence shown here is derived from an EMBL/GenBank/DDBJ whole genome shotgun (WGS) entry which is preliminary data.</text>
</comment>